<accession>W7I9B2</accession>
<dbReference type="OrthoDB" id="5272418at2759"/>
<keyword evidence="3" id="KW-1185">Reference proteome</keyword>
<gene>
    <name evidence="2" type="ORF">DRE_00228</name>
</gene>
<dbReference type="AlphaFoldDB" id="W7I9B2"/>
<evidence type="ECO:0000313" key="3">
    <source>
        <dbReference type="Proteomes" id="UP000024837"/>
    </source>
</evidence>
<evidence type="ECO:0000256" key="1">
    <source>
        <dbReference type="SAM" id="SignalP"/>
    </source>
</evidence>
<feature type="chain" id="PRO_5004895769" description="Ecp2 effector protein domain-containing protein" evidence="1">
    <location>
        <begin position="24"/>
        <end position="240"/>
    </location>
</feature>
<dbReference type="Proteomes" id="UP000024837">
    <property type="component" value="Unassembled WGS sequence"/>
</dbReference>
<dbReference type="HOGENOM" id="CLU_1277344_0_0_1"/>
<proteinExistence type="predicted"/>
<feature type="signal peptide" evidence="1">
    <location>
        <begin position="1"/>
        <end position="23"/>
    </location>
</feature>
<evidence type="ECO:0008006" key="4">
    <source>
        <dbReference type="Google" id="ProtNLM"/>
    </source>
</evidence>
<keyword evidence="1" id="KW-0732">Signal</keyword>
<name>W7I9B2_9PEZI</name>
<sequence length="240" mass="26174">MGVVTMIVRAVLAAVFFTWCTLAAPKPLYGNLDTFSHALQHLDGITWTGPVNLAGTNYTLFGSLDQIISQIQSTPGFDPFILKSAFAPMASSKLVARAGSYVVDCSRTSDTNNGGAIFDYIDALKKLKGLPGACSITGPACSRFSCSKDASLALCVRRTLQFDITCAELGRIAEVLLNTFIDDLSGKLSGKCVIRQGNKSTAQRYLGDIWWSEAGKWWYINAYYQPCLRQPQLTIPVPWP</sequence>
<reference evidence="2 3" key="1">
    <citation type="submission" date="2013-05" db="EMBL/GenBank/DDBJ databases">
        <title>Drechslerella stenobrocha genome reveals carnivorous origination and mechanical trapping mechanism of predatory fungi.</title>
        <authorList>
            <person name="Liu X."/>
            <person name="Zhang W."/>
            <person name="Liu K."/>
        </authorList>
    </citation>
    <scope>NUCLEOTIDE SEQUENCE [LARGE SCALE GENOMIC DNA]</scope>
    <source>
        <strain evidence="2 3">248</strain>
    </source>
</reference>
<evidence type="ECO:0000313" key="2">
    <source>
        <dbReference type="EMBL" id="EWC48923.1"/>
    </source>
</evidence>
<dbReference type="EMBL" id="KI966371">
    <property type="protein sequence ID" value="EWC48923.1"/>
    <property type="molecule type" value="Genomic_DNA"/>
</dbReference>
<organism evidence="2 3">
    <name type="scientific">Drechslerella stenobrocha 248</name>
    <dbReference type="NCBI Taxonomy" id="1043628"/>
    <lineage>
        <taxon>Eukaryota</taxon>
        <taxon>Fungi</taxon>
        <taxon>Dikarya</taxon>
        <taxon>Ascomycota</taxon>
        <taxon>Pezizomycotina</taxon>
        <taxon>Orbiliomycetes</taxon>
        <taxon>Orbiliales</taxon>
        <taxon>Orbiliaceae</taxon>
        <taxon>Drechslerella</taxon>
    </lineage>
</organism>
<protein>
    <recommendedName>
        <fullName evidence="4">Ecp2 effector protein domain-containing protein</fullName>
    </recommendedName>
</protein>